<organism evidence="3 4">
    <name type="scientific">Rugamonas rivuli</name>
    <dbReference type="NCBI Taxonomy" id="2743358"/>
    <lineage>
        <taxon>Bacteria</taxon>
        <taxon>Pseudomonadati</taxon>
        <taxon>Pseudomonadota</taxon>
        <taxon>Betaproteobacteria</taxon>
        <taxon>Burkholderiales</taxon>
        <taxon>Oxalobacteraceae</taxon>
        <taxon>Telluria group</taxon>
        <taxon>Rugamonas</taxon>
    </lineage>
</organism>
<evidence type="ECO:0000256" key="1">
    <source>
        <dbReference type="SAM" id="SignalP"/>
    </source>
</evidence>
<dbReference type="Pfam" id="PF07007">
    <property type="entry name" value="LprI"/>
    <property type="match status" value="1"/>
</dbReference>
<feature type="domain" description="Lysozyme inhibitor LprI-like N-terminal" evidence="2">
    <location>
        <begin position="30"/>
        <end position="106"/>
    </location>
</feature>
<dbReference type="Proteomes" id="UP000444318">
    <property type="component" value="Unassembled WGS sequence"/>
</dbReference>
<evidence type="ECO:0000313" key="3">
    <source>
        <dbReference type="EMBL" id="MQA23475.1"/>
    </source>
</evidence>
<feature type="chain" id="PRO_5032336259" evidence="1">
    <location>
        <begin position="20"/>
        <end position="127"/>
    </location>
</feature>
<reference evidence="3 4" key="1">
    <citation type="submission" date="2019-10" db="EMBL/GenBank/DDBJ databases">
        <title>Two novel species isolated from a subtropical stream in China.</title>
        <authorList>
            <person name="Lu H."/>
        </authorList>
    </citation>
    <scope>NUCLEOTIDE SEQUENCE [LARGE SCALE GENOMIC DNA]</scope>
    <source>
        <strain evidence="3 4">FT103W</strain>
    </source>
</reference>
<gene>
    <name evidence="3" type="ORF">GEV01_28525</name>
</gene>
<keyword evidence="1" id="KW-0732">Signal</keyword>
<dbReference type="InterPro" id="IPR009739">
    <property type="entry name" value="LprI-like_N"/>
</dbReference>
<name>A0A843SFT4_9BURK</name>
<proteinExistence type="predicted"/>
<dbReference type="Gene3D" id="1.20.1270.180">
    <property type="match status" value="1"/>
</dbReference>
<keyword evidence="4" id="KW-1185">Reference proteome</keyword>
<accession>A0A843SFT4</accession>
<dbReference type="AlphaFoldDB" id="A0A843SFT4"/>
<evidence type="ECO:0000259" key="2">
    <source>
        <dbReference type="Pfam" id="PF07007"/>
    </source>
</evidence>
<dbReference type="EMBL" id="WHUF01000011">
    <property type="protein sequence ID" value="MQA23475.1"/>
    <property type="molecule type" value="Genomic_DNA"/>
</dbReference>
<feature type="signal peptide" evidence="1">
    <location>
        <begin position="1"/>
        <end position="19"/>
    </location>
</feature>
<protein>
    <submittedName>
        <fullName evidence="3">DUF1311 domain-containing protein</fullName>
    </submittedName>
</protein>
<sequence length="127" mass="14872">MMKKVFAALLLCASGSALAYSSCGWHSDLEGVPCLSQEYQRAQRELNDRYSSLTLRLDNRGREQLERSQQEWKKTRVERCTRREGNSIFVDLDCGISRTDTRTRFLKERLDECYRSGCINERLKERP</sequence>
<comment type="caution">
    <text evidence="3">The sequence shown here is derived from an EMBL/GenBank/DDBJ whole genome shotgun (WGS) entry which is preliminary data.</text>
</comment>
<evidence type="ECO:0000313" key="4">
    <source>
        <dbReference type="Proteomes" id="UP000444318"/>
    </source>
</evidence>